<dbReference type="InterPro" id="IPR045022">
    <property type="entry name" value="KDSR-like"/>
</dbReference>
<dbReference type="PRINTS" id="PR00081">
    <property type="entry name" value="GDHRDH"/>
</dbReference>
<keyword evidence="6" id="KW-0746">Sphingolipid metabolism</keyword>
<evidence type="ECO:0000256" key="2">
    <source>
        <dbReference type="ARBA" id="ARBA00004760"/>
    </source>
</evidence>
<evidence type="ECO:0000256" key="1">
    <source>
        <dbReference type="ARBA" id="ARBA00004240"/>
    </source>
</evidence>
<gene>
    <name evidence="12" type="primary">TSC10_1</name>
    <name evidence="12" type="ORF">Plec18167_001032</name>
</gene>
<evidence type="ECO:0000256" key="6">
    <source>
        <dbReference type="ARBA" id="ARBA00022919"/>
    </source>
</evidence>
<reference evidence="12 13" key="1">
    <citation type="journal article" date="2024" name="IMA Fungus">
        <title>IMA Genome - F19 : A genome assembly and annotation guide to empower mycologists, including annotated draft genome sequences of Ceratocystis pirilliformis, Diaporthe australafricana, Fusarium ophioides, Paecilomyces lecythidis, and Sporothrix stenoceras.</title>
        <authorList>
            <person name="Aylward J."/>
            <person name="Wilson A.M."/>
            <person name="Visagie C.M."/>
            <person name="Spraker J."/>
            <person name="Barnes I."/>
            <person name="Buitendag C."/>
            <person name="Ceriani C."/>
            <person name="Del Mar Angel L."/>
            <person name="du Plessis D."/>
            <person name="Fuchs T."/>
            <person name="Gasser K."/>
            <person name="Kramer D."/>
            <person name="Li W."/>
            <person name="Munsamy K."/>
            <person name="Piso A."/>
            <person name="Price J.L."/>
            <person name="Sonnekus B."/>
            <person name="Thomas C."/>
            <person name="van der Nest A."/>
            <person name="van Dijk A."/>
            <person name="van Heerden A."/>
            <person name="van Vuuren N."/>
            <person name="Yilmaz N."/>
            <person name="Duong T.A."/>
            <person name="van der Merwe N.A."/>
            <person name="Wingfield M.J."/>
            <person name="Wingfield B.D."/>
        </authorList>
    </citation>
    <scope>NUCLEOTIDE SEQUENCE [LARGE SCALE GENOMIC DNA]</scope>
    <source>
        <strain evidence="12 13">CMW 18167</strain>
    </source>
</reference>
<proteinExistence type="predicted"/>
<evidence type="ECO:0000256" key="10">
    <source>
        <dbReference type="ARBA" id="ARBA00044737"/>
    </source>
</evidence>
<dbReference type="SUPFAM" id="SSF51735">
    <property type="entry name" value="NAD(P)-binding Rossmann-fold domains"/>
    <property type="match status" value="1"/>
</dbReference>
<comment type="subcellular location">
    <subcellularLocation>
        <location evidence="1">Endoplasmic reticulum</location>
    </subcellularLocation>
</comment>
<dbReference type="Pfam" id="PF00106">
    <property type="entry name" value="adh_short"/>
    <property type="match status" value="1"/>
</dbReference>
<comment type="catalytic activity">
    <reaction evidence="11">
        <text>sphinganine + NADP(+) = 3-oxosphinganine + NADPH + H(+)</text>
        <dbReference type="Rhea" id="RHEA:22640"/>
        <dbReference type="ChEBI" id="CHEBI:15378"/>
        <dbReference type="ChEBI" id="CHEBI:57783"/>
        <dbReference type="ChEBI" id="CHEBI:57817"/>
        <dbReference type="ChEBI" id="CHEBI:58299"/>
        <dbReference type="ChEBI" id="CHEBI:58349"/>
        <dbReference type="EC" id="1.1.1.102"/>
    </reaction>
    <physiologicalReaction direction="right-to-left" evidence="11">
        <dbReference type="Rhea" id="RHEA:22642"/>
    </physiologicalReaction>
</comment>
<evidence type="ECO:0000256" key="9">
    <source>
        <dbReference type="ARBA" id="ARBA00026112"/>
    </source>
</evidence>
<dbReference type="EMBL" id="JAVDPF010000002">
    <property type="protein sequence ID" value="KAL1885538.1"/>
    <property type="molecule type" value="Genomic_DNA"/>
</dbReference>
<evidence type="ECO:0000256" key="4">
    <source>
        <dbReference type="ARBA" id="ARBA00022824"/>
    </source>
</evidence>
<dbReference type="InterPro" id="IPR036291">
    <property type="entry name" value="NAD(P)-bd_dom_sf"/>
</dbReference>
<sequence>MFGFGTKNQFVVEGRTAVVTGGSDGMGRAVAIQLAQKGANAAASNSDKQRFHFISADLTDPAEAERIISEVTEWNGGEPPDIVWCCAGYCHPGFFIETPVQTLKDQMDTIYWTAAYTAHATLRKWLVPIPPGSKGNTSDASSPRRHLIFTSSVLAFVPVTGYAPYSPAKAAMRCLSDTLCQEIEMYNGARRNSNIAAPAVDVKVHTIFPMGISSPGFENEEKLKPELTKKLEEADKPQTPEEVASIAIKALERGDYLITTMLVGHLMKGISLGSSPRNNILLDTLTSWASNLIFLGVIPDLARKTWNWGKKNGLPPPSS</sequence>
<keyword evidence="5" id="KW-0521">NADP</keyword>
<evidence type="ECO:0000313" key="13">
    <source>
        <dbReference type="Proteomes" id="UP001583193"/>
    </source>
</evidence>
<dbReference type="Proteomes" id="UP001583193">
    <property type="component" value="Unassembled WGS sequence"/>
</dbReference>
<keyword evidence="4" id="KW-0256">Endoplasmic reticulum</keyword>
<dbReference type="Gene3D" id="3.40.50.720">
    <property type="entry name" value="NAD(P)-binding Rossmann-like Domain"/>
    <property type="match status" value="1"/>
</dbReference>
<organism evidence="12 13">
    <name type="scientific">Paecilomyces lecythidis</name>
    <dbReference type="NCBI Taxonomy" id="3004212"/>
    <lineage>
        <taxon>Eukaryota</taxon>
        <taxon>Fungi</taxon>
        <taxon>Dikarya</taxon>
        <taxon>Ascomycota</taxon>
        <taxon>Pezizomycotina</taxon>
        <taxon>Eurotiomycetes</taxon>
        <taxon>Eurotiomycetidae</taxon>
        <taxon>Eurotiales</taxon>
        <taxon>Thermoascaceae</taxon>
        <taxon>Paecilomyces</taxon>
    </lineage>
</organism>
<comment type="pathway">
    <text evidence="2">Lipid metabolism; sphingolipid metabolism.</text>
</comment>
<accession>A0ABR3YCL4</accession>
<keyword evidence="8" id="KW-0443">Lipid metabolism</keyword>
<evidence type="ECO:0000256" key="11">
    <source>
        <dbReference type="ARBA" id="ARBA00048930"/>
    </source>
</evidence>
<evidence type="ECO:0000256" key="8">
    <source>
        <dbReference type="ARBA" id="ARBA00023098"/>
    </source>
</evidence>
<evidence type="ECO:0000256" key="3">
    <source>
        <dbReference type="ARBA" id="ARBA00004991"/>
    </source>
</evidence>
<dbReference type="CDD" id="cd08939">
    <property type="entry name" value="KDSR-like_SDR_c"/>
    <property type="match status" value="1"/>
</dbReference>
<comment type="pathway">
    <text evidence="3">Sphingolipid metabolism.</text>
</comment>
<protein>
    <recommendedName>
        <fullName evidence="9">3-dehydrosphinganine reductase</fullName>
        <ecNumber evidence="9">1.1.1.102</ecNumber>
    </recommendedName>
</protein>
<comment type="function">
    <text evidence="10">Catalyzes the reduction of 3'-oxosphinganine (3-ketodihydrosphingosine/KDS) to sphinganine (dihydrosphingosine/DHS), the second step of de novo sphingolipid biosynthesis.</text>
</comment>
<dbReference type="PANTHER" id="PTHR43550:SF3">
    <property type="entry name" value="3-KETODIHYDROSPHINGOSINE REDUCTASE"/>
    <property type="match status" value="1"/>
</dbReference>
<evidence type="ECO:0000256" key="5">
    <source>
        <dbReference type="ARBA" id="ARBA00022857"/>
    </source>
</evidence>
<dbReference type="PANTHER" id="PTHR43550">
    <property type="entry name" value="3-KETODIHYDROSPHINGOSINE REDUCTASE"/>
    <property type="match status" value="1"/>
</dbReference>
<dbReference type="EC" id="1.1.1.102" evidence="9"/>
<keyword evidence="7" id="KW-0560">Oxidoreductase</keyword>
<keyword evidence="13" id="KW-1185">Reference proteome</keyword>
<comment type="caution">
    <text evidence="12">The sequence shown here is derived from an EMBL/GenBank/DDBJ whole genome shotgun (WGS) entry which is preliminary data.</text>
</comment>
<name>A0ABR3YCL4_9EURO</name>
<evidence type="ECO:0000256" key="7">
    <source>
        <dbReference type="ARBA" id="ARBA00023002"/>
    </source>
</evidence>
<dbReference type="InterPro" id="IPR002347">
    <property type="entry name" value="SDR_fam"/>
</dbReference>
<evidence type="ECO:0000313" key="12">
    <source>
        <dbReference type="EMBL" id="KAL1885538.1"/>
    </source>
</evidence>